<accession>A0A2S8Q037</accession>
<dbReference type="PANTHER" id="PTHR33840:SF1">
    <property type="entry name" value="TLE1 PHOSPHOLIPASE DOMAIN-CONTAINING PROTEIN"/>
    <property type="match status" value="1"/>
</dbReference>
<dbReference type="Proteomes" id="UP000239550">
    <property type="component" value="Unassembled WGS sequence"/>
</dbReference>
<dbReference type="Pfam" id="PF22137">
    <property type="entry name" value="T6SS_Tle1-like_C"/>
    <property type="match status" value="1"/>
</dbReference>
<proteinExistence type="predicted"/>
<gene>
    <name evidence="3" type="ORF">C6H66_13790</name>
</gene>
<evidence type="ECO:0000259" key="1">
    <source>
        <dbReference type="Pfam" id="PF09994"/>
    </source>
</evidence>
<evidence type="ECO:0000313" key="3">
    <source>
        <dbReference type="EMBL" id="PQQ25021.1"/>
    </source>
</evidence>
<dbReference type="EMBL" id="PUWT01000035">
    <property type="protein sequence ID" value="PQQ25021.1"/>
    <property type="molecule type" value="Genomic_DNA"/>
</dbReference>
<dbReference type="PANTHER" id="PTHR33840">
    <property type="match status" value="1"/>
</dbReference>
<name>A0A2S8Q037_9GAMM</name>
<dbReference type="Pfam" id="PF09994">
    <property type="entry name" value="T6SS_Tle1-like_cat"/>
    <property type="match status" value="1"/>
</dbReference>
<dbReference type="InterPro" id="IPR018712">
    <property type="entry name" value="Tle1-like_cat"/>
</dbReference>
<feature type="domain" description="T6SS Phospholipase effector Tle1-like catalytic" evidence="1">
    <location>
        <begin position="277"/>
        <end position="410"/>
    </location>
</feature>
<comment type="caution">
    <text evidence="3">The sequence shown here is derived from an EMBL/GenBank/DDBJ whole genome shotgun (WGS) entry which is preliminary data.</text>
</comment>
<evidence type="ECO:0000313" key="4">
    <source>
        <dbReference type="Proteomes" id="UP000239550"/>
    </source>
</evidence>
<reference evidence="3 4" key="1">
    <citation type="submission" date="2018-02" db="EMBL/GenBank/DDBJ databases">
        <title>Five New Genomes of Indian Photorhabdus Isolates TSA.</title>
        <authorList>
            <person name="Dubay B."/>
            <person name="Somvanshi V.S."/>
        </authorList>
    </citation>
    <scope>NUCLEOTIDE SEQUENCE [LARGE SCALE GENOMIC DNA]</scope>
    <source>
        <strain evidence="3 4">H1</strain>
    </source>
</reference>
<organism evidence="3 4">
    <name type="scientific">Photorhabdus hindustanensis</name>
    <dbReference type="NCBI Taxonomy" id="2918802"/>
    <lineage>
        <taxon>Bacteria</taxon>
        <taxon>Pseudomonadati</taxon>
        <taxon>Pseudomonadota</taxon>
        <taxon>Gammaproteobacteria</taxon>
        <taxon>Enterobacterales</taxon>
        <taxon>Morganellaceae</taxon>
        <taxon>Photorhabdus</taxon>
    </lineage>
</organism>
<keyword evidence="4" id="KW-1185">Reference proteome</keyword>
<dbReference type="AlphaFoldDB" id="A0A2S8Q037"/>
<evidence type="ECO:0000259" key="2">
    <source>
        <dbReference type="Pfam" id="PF22137"/>
    </source>
</evidence>
<protein>
    <submittedName>
        <fullName evidence="3">Uncharacterized protein</fullName>
    </submittedName>
</protein>
<dbReference type="RefSeq" id="WP_105395869.1">
    <property type="nucleotide sequence ID" value="NZ_CAWNTA010000091.1"/>
</dbReference>
<feature type="domain" description="T6SS Phospholipase effector Tle1-like C-terminal" evidence="2">
    <location>
        <begin position="453"/>
        <end position="806"/>
    </location>
</feature>
<dbReference type="InterPro" id="IPR054388">
    <property type="entry name" value="Tle1-like_C"/>
</dbReference>
<sequence length="829" mass="93165">MSEIKHHDLVWLPAPFPAQGRLPAKSYLLVENCQQQDSQEKAYYQELCLAANRRVIRPCCNTLHVSLFFDGTGNNLYNDLYQAVPNHPTNVVRLFQATVGTGYAGGASGKPLLDDIDSTGRKYFKYYIPGVGTPFPEINELDYSKLGLATASGGEDRINWALLRLIDVLKRVLVNDKVDDVACQKSLKAMATTWNMLELGGSNNRYEEFYKQFASLKRELKIARSQPGRGKCKLLGMKLYVYGFSRGAAEARTFVNWLTELFPPSRDAGQKPAQCLQHKHDTDPDSNLPISVEFLGLFDTVASVGVPHMIPVVEGHMAWADGTQELPSEETYSGLVKRCVHLVSTHEQRLCFPMDSIRRSDGTYPTGSTEVIYPGVHSDLGGGYPPGEQGKAIGETDGLLLSQIALHEMYAAAFEIGAPLKVPKDILPQELSQYSWRSMPSDVGDEFDIDTQLVNRFNAWRQVTLGLEMPKQPLSDEDAARFEPVRASVALEQAMQNQMNWLTAWRINRYANGMLLGAPFFHEAPNRDAKKAHYEQSEQAQKAAQQQVEAKRKAQWNEFFRDGGKTPPLLMQGVPDFDPETAQNQLREAAAEFRSDYHGDRREQRSGWQFAIDTVPRHVIYMLDDHDDLLEYLQMKAAGERLVKQLFRPVPAAKPGQQESPESLLIALYDNQVHDSRAWFMYSTFGSREPLGGYFRYRIIYFGTICSRPLSLLSVAGTVAGFVSPALGGILSSLKQKKVANTVVEVVDKVSESLATEREVTVQYLTSGDLITLLAGPEYRKAFTHNVGEMTRQQREFLKERRLQMTKDNLKARWAGKTLEPTPFKEPEK</sequence>